<dbReference type="Pfam" id="PF23598">
    <property type="entry name" value="LRR_14"/>
    <property type="match status" value="1"/>
</dbReference>
<evidence type="ECO:0000259" key="8">
    <source>
        <dbReference type="Pfam" id="PF23598"/>
    </source>
</evidence>
<dbReference type="OrthoDB" id="736010at2759"/>
<evidence type="ECO:0000259" key="6">
    <source>
        <dbReference type="Pfam" id="PF23247"/>
    </source>
</evidence>
<dbReference type="Pfam" id="PF00931">
    <property type="entry name" value="NB-ARC"/>
    <property type="match status" value="1"/>
</dbReference>
<dbReference type="GO" id="GO:0005524">
    <property type="term" value="F:ATP binding"/>
    <property type="evidence" value="ECO:0007669"/>
    <property type="project" value="UniProtKB-KW"/>
</dbReference>
<dbReference type="Gene3D" id="1.10.10.10">
    <property type="entry name" value="Winged helix-like DNA-binding domain superfamily/Winged helix DNA-binding domain"/>
    <property type="match status" value="1"/>
</dbReference>
<evidence type="ECO:0000256" key="1">
    <source>
        <dbReference type="ARBA" id="ARBA00008894"/>
    </source>
</evidence>
<dbReference type="GO" id="GO:0006952">
    <property type="term" value="P:defense response"/>
    <property type="evidence" value="ECO:0007669"/>
    <property type="project" value="UniProtKB-KW"/>
</dbReference>
<evidence type="ECO:0000256" key="3">
    <source>
        <dbReference type="ARBA" id="ARBA00022821"/>
    </source>
</evidence>
<dbReference type="PANTHER" id="PTHR33463">
    <property type="entry name" value="NB-ARC DOMAIN-CONTAINING PROTEIN-RELATED"/>
    <property type="match status" value="1"/>
</dbReference>
<dbReference type="SUPFAM" id="SSF52058">
    <property type="entry name" value="L domain-like"/>
    <property type="match status" value="1"/>
</dbReference>
<sequence length="950" mass="108657">MDVIDEACLQGRVDSMYGEKTGSHSDKVPGMDKIQMLGKRVGDVIEENTDLNNKRPKLKGKEISNAPLEKVELQNVEFNSSTDFEPRLQTIMRLIEDVKIRKIGIHGMGGIGKTRTLKLLNNRLVESHRFDIVIWVTVSGEGSRRKVQNNIAERLKCTAIDMSDDRLRAIIYHHLSGKKFLLILDDIWERIDLSDVGIPILNQDNGCKVLLTTRDLGVCRQMETDMEIPMEKLSKEEAWSLFNEKAGDVAMSPSIEPIARDIVKKCSGLPLAIIVIGSSLRKISYVGVWRNTLRKLQLPSMPQIKGMEKEVFSCLRISYDWLPNDFERNLFLYCSLYPEDVEILTTELVEYCWLEGYIQGVDSIEEARDDGRHMVMNLVDASLLERGDDEEHVKMHDIIRDFALKEASGFLVKTGEHVKHPPEEKEWMQSQKISLMGCSLGCLSEMPNCESLSTLLLQGNDQLTMIPDPFFECMHSLCILDLSDTQIKSLPSSLWTLVNLRGLYLKDCLNLEELPSQVGALKQLEVLDFGGNTTIRYLPIEVGELTRLKRLMVGFEECDDDDHEDTKEWNMKLRVPTGIIPKLPLLEELSLYVASVWENDTYQWDDESMEVVVEELCRLEHLTYLDAYFPKVESLDHFLRHSKSLKASFFRRFRFRVGTGEISSSFFDSGDKESKRCLIYNGMSHAAIMETLAHCSDFHLHEDRTTRKLSELGLTNINELKECWIIGCDKMETLFDGDEQQETCALLPNLESLCIENLPELRSLCDGPLLPGSLSKLKKLKLIDCKTLKKVFQWGIIGQLCSLKSLEVWKCLMVEEIIEIEEEEEMSVASHTHNVISYNNDRLILPNIKEIRLFSLPELVSICRGFSNFEWPSLERIIINECPKLKSLSFLSNGTDIVAPALREIYGSISWWEALEWEDNDIKQQLQPFFTVDDVDEMDEDDGDESCDGD</sequence>
<protein>
    <submittedName>
        <fullName evidence="9">Putative disease resistance protein</fullName>
    </submittedName>
</protein>
<gene>
    <name evidence="9" type="ORF">CKAN_00125900</name>
</gene>
<dbReference type="SUPFAM" id="SSF52540">
    <property type="entry name" value="P-loop containing nucleoside triphosphate hydrolases"/>
    <property type="match status" value="1"/>
</dbReference>
<dbReference type="InterPro" id="IPR057135">
    <property type="entry name" value="At4g27190-like_LRR"/>
</dbReference>
<dbReference type="Pfam" id="PF23247">
    <property type="entry name" value="LRR_RPS2"/>
    <property type="match status" value="1"/>
</dbReference>
<dbReference type="InterPro" id="IPR002182">
    <property type="entry name" value="NB-ARC"/>
</dbReference>
<dbReference type="InterPro" id="IPR036388">
    <property type="entry name" value="WH-like_DNA-bd_sf"/>
</dbReference>
<dbReference type="InterPro" id="IPR032675">
    <property type="entry name" value="LRR_dom_sf"/>
</dbReference>
<dbReference type="FunFam" id="1.10.10.10:FF:000322">
    <property type="entry name" value="Probable disease resistance protein At1g63360"/>
    <property type="match status" value="1"/>
</dbReference>
<keyword evidence="2" id="KW-0677">Repeat</keyword>
<dbReference type="InterPro" id="IPR055414">
    <property type="entry name" value="LRR_R13L4/SHOC2-like"/>
</dbReference>
<dbReference type="InterPro" id="IPR050905">
    <property type="entry name" value="Plant_NBS-LRR"/>
</dbReference>
<keyword evidence="4" id="KW-0067">ATP-binding</keyword>
<dbReference type="Pfam" id="PF23559">
    <property type="entry name" value="WHD_DRP"/>
    <property type="match status" value="1"/>
</dbReference>
<dbReference type="PANTHER" id="PTHR33463:SF209">
    <property type="entry name" value="DISEASE RESISTANCE PROTEIN RPS2-LIKE"/>
    <property type="match status" value="1"/>
</dbReference>
<feature type="domain" description="Disease resistance protein At4g27190-like leucine-rich repeats" evidence="6">
    <location>
        <begin position="773"/>
        <end position="888"/>
    </location>
</feature>
<keyword evidence="10" id="KW-1185">Reference proteome</keyword>
<dbReference type="EMBL" id="QPKB01000001">
    <property type="protein sequence ID" value="RWR73010.1"/>
    <property type="molecule type" value="Genomic_DNA"/>
</dbReference>
<dbReference type="InterPro" id="IPR042197">
    <property type="entry name" value="Apaf_helical"/>
</dbReference>
<feature type="domain" description="NB-ARC" evidence="5">
    <location>
        <begin position="92"/>
        <end position="248"/>
    </location>
</feature>
<comment type="caution">
    <text evidence="9">The sequence shown here is derived from an EMBL/GenBank/DDBJ whole genome shotgun (WGS) entry which is preliminary data.</text>
</comment>
<dbReference type="Gene3D" id="1.10.8.430">
    <property type="entry name" value="Helical domain of apoptotic protease-activating factors"/>
    <property type="match status" value="1"/>
</dbReference>
<feature type="domain" description="Disease resistance protein winged helix" evidence="7">
    <location>
        <begin position="336"/>
        <end position="403"/>
    </location>
</feature>
<dbReference type="Gene3D" id="3.80.10.10">
    <property type="entry name" value="Ribonuclease Inhibitor"/>
    <property type="match status" value="2"/>
</dbReference>
<dbReference type="GO" id="GO:0043531">
    <property type="term" value="F:ADP binding"/>
    <property type="evidence" value="ECO:0007669"/>
    <property type="project" value="InterPro"/>
</dbReference>
<organism evidence="9 10">
    <name type="scientific">Cinnamomum micranthum f. kanehirae</name>
    <dbReference type="NCBI Taxonomy" id="337451"/>
    <lineage>
        <taxon>Eukaryota</taxon>
        <taxon>Viridiplantae</taxon>
        <taxon>Streptophyta</taxon>
        <taxon>Embryophyta</taxon>
        <taxon>Tracheophyta</taxon>
        <taxon>Spermatophyta</taxon>
        <taxon>Magnoliopsida</taxon>
        <taxon>Magnoliidae</taxon>
        <taxon>Laurales</taxon>
        <taxon>Lauraceae</taxon>
        <taxon>Cinnamomum</taxon>
    </lineage>
</organism>
<evidence type="ECO:0000313" key="10">
    <source>
        <dbReference type="Proteomes" id="UP000283530"/>
    </source>
</evidence>
<keyword evidence="3" id="KW-0611">Plant defense</keyword>
<dbReference type="InterPro" id="IPR058922">
    <property type="entry name" value="WHD_DRP"/>
</dbReference>
<feature type="domain" description="Disease resistance R13L4/SHOC-2-like LRR" evidence="8">
    <location>
        <begin position="469"/>
        <end position="634"/>
    </location>
</feature>
<comment type="similarity">
    <text evidence="1">Belongs to the disease resistance NB-LRR family.</text>
</comment>
<evidence type="ECO:0000259" key="5">
    <source>
        <dbReference type="Pfam" id="PF00931"/>
    </source>
</evidence>
<dbReference type="FunFam" id="3.40.50.300:FF:001091">
    <property type="entry name" value="Probable disease resistance protein At1g61300"/>
    <property type="match status" value="1"/>
</dbReference>
<evidence type="ECO:0000256" key="4">
    <source>
        <dbReference type="ARBA" id="ARBA00022840"/>
    </source>
</evidence>
<dbReference type="Proteomes" id="UP000283530">
    <property type="component" value="Unassembled WGS sequence"/>
</dbReference>
<proteinExistence type="inferred from homology"/>
<evidence type="ECO:0000259" key="7">
    <source>
        <dbReference type="Pfam" id="PF23559"/>
    </source>
</evidence>
<evidence type="ECO:0000256" key="2">
    <source>
        <dbReference type="ARBA" id="ARBA00022737"/>
    </source>
</evidence>
<dbReference type="Gene3D" id="3.40.50.300">
    <property type="entry name" value="P-loop containing nucleotide triphosphate hydrolases"/>
    <property type="match status" value="1"/>
</dbReference>
<accession>A0A3S3MQH8</accession>
<evidence type="ECO:0000313" key="9">
    <source>
        <dbReference type="EMBL" id="RWR73010.1"/>
    </source>
</evidence>
<keyword evidence="4" id="KW-0547">Nucleotide-binding</keyword>
<name>A0A3S3MQH8_9MAGN</name>
<dbReference type="AlphaFoldDB" id="A0A3S3MQH8"/>
<dbReference type="PRINTS" id="PR00364">
    <property type="entry name" value="DISEASERSIST"/>
</dbReference>
<dbReference type="InterPro" id="IPR027417">
    <property type="entry name" value="P-loop_NTPase"/>
</dbReference>
<reference evidence="9 10" key="1">
    <citation type="journal article" date="2019" name="Nat. Plants">
        <title>Stout camphor tree genome fills gaps in understanding of flowering plant genome evolution.</title>
        <authorList>
            <person name="Chaw S.M."/>
            <person name="Liu Y.C."/>
            <person name="Wu Y.W."/>
            <person name="Wang H.Y."/>
            <person name="Lin C.I."/>
            <person name="Wu C.S."/>
            <person name="Ke H.M."/>
            <person name="Chang L.Y."/>
            <person name="Hsu C.Y."/>
            <person name="Yang H.T."/>
            <person name="Sudianto E."/>
            <person name="Hsu M.H."/>
            <person name="Wu K.P."/>
            <person name="Wang L.N."/>
            <person name="Leebens-Mack J.H."/>
            <person name="Tsai I.J."/>
        </authorList>
    </citation>
    <scope>NUCLEOTIDE SEQUENCE [LARGE SCALE GENOMIC DNA]</scope>
    <source>
        <strain evidence="10">cv. Chaw 1501</strain>
        <tissue evidence="9">Young leaves</tissue>
    </source>
</reference>